<protein>
    <submittedName>
        <fullName evidence="3">Short-chain dehydrogenase</fullName>
    </submittedName>
</protein>
<dbReference type="Proteomes" id="UP000287171">
    <property type="component" value="Unassembled WGS sequence"/>
</dbReference>
<dbReference type="NCBIfam" id="NF005559">
    <property type="entry name" value="PRK07231.1"/>
    <property type="match status" value="1"/>
</dbReference>
<dbReference type="RefSeq" id="WP_126629887.1">
    <property type="nucleotide sequence ID" value="NZ_BIFT01000002.1"/>
</dbReference>
<dbReference type="GO" id="GO:0016491">
    <property type="term" value="F:oxidoreductase activity"/>
    <property type="evidence" value="ECO:0007669"/>
    <property type="project" value="UniProtKB-KW"/>
</dbReference>
<comment type="caution">
    <text evidence="3">The sequence shown here is derived from an EMBL/GenBank/DDBJ whole genome shotgun (WGS) entry which is preliminary data.</text>
</comment>
<dbReference type="InterPro" id="IPR020904">
    <property type="entry name" value="Sc_DH/Rdtase_CS"/>
</dbReference>
<dbReference type="SUPFAM" id="SSF51735">
    <property type="entry name" value="NAD(P)-binding Rossmann-fold domains"/>
    <property type="match status" value="1"/>
</dbReference>
<keyword evidence="2" id="KW-0560">Oxidoreductase</keyword>
<organism evidence="3 4">
    <name type="scientific">Dictyobacter alpinus</name>
    <dbReference type="NCBI Taxonomy" id="2014873"/>
    <lineage>
        <taxon>Bacteria</taxon>
        <taxon>Bacillati</taxon>
        <taxon>Chloroflexota</taxon>
        <taxon>Ktedonobacteria</taxon>
        <taxon>Ktedonobacterales</taxon>
        <taxon>Dictyobacteraceae</taxon>
        <taxon>Dictyobacter</taxon>
    </lineage>
</organism>
<dbReference type="PRINTS" id="PR00081">
    <property type="entry name" value="GDHRDH"/>
</dbReference>
<name>A0A402BEI5_9CHLR</name>
<sequence>MRGLQGKGVLITGGSRGIGQATARRFLEEGARVCICGLEQDEVEQTVQTFSALGEITGFVGDVSVEEQAQHIVAEAERTLVGIDILIDNAGIAWEEPFLEITSEHWDKIIAVNLRGMFLIAREAARRMVARGKGGAIVLMSSKNGLASEVKYAHYNASKGAIVMLMKTMALELGPQGIRVNALCPGYILTPLAESIDSPEFIANYVNNIPLGRLGRPEDVAAAYAFLASDDAAFMHGTELLLDGGQLAQ</sequence>
<proteinExistence type="inferred from homology"/>
<evidence type="ECO:0000313" key="4">
    <source>
        <dbReference type="Proteomes" id="UP000287171"/>
    </source>
</evidence>
<dbReference type="CDD" id="cd05233">
    <property type="entry name" value="SDR_c"/>
    <property type="match status" value="1"/>
</dbReference>
<evidence type="ECO:0000256" key="2">
    <source>
        <dbReference type="ARBA" id="ARBA00023002"/>
    </source>
</evidence>
<dbReference type="AlphaFoldDB" id="A0A402BEI5"/>
<dbReference type="Pfam" id="PF13561">
    <property type="entry name" value="adh_short_C2"/>
    <property type="match status" value="1"/>
</dbReference>
<dbReference type="InterPro" id="IPR002347">
    <property type="entry name" value="SDR_fam"/>
</dbReference>
<reference evidence="4" key="1">
    <citation type="submission" date="2018-12" db="EMBL/GenBank/DDBJ databases">
        <title>Tengunoibacter tsumagoiensis gen. nov., sp. nov., Dictyobacter kobayashii sp. nov., D. alpinus sp. nov., and D. joshuensis sp. nov. and description of Dictyobacteraceae fam. nov. within the order Ktedonobacterales isolated from Tengu-no-mugimeshi.</title>
        <authorList>
            <person name="Wang C.M."/>
            <person name="Zheng Y."/>
            <person name="Sakai Y."/>
            <person name="Toyoda A."/>
            <person name="Minakuchi Y."/>
            <person name="Abe K."/>
            <person name="Yokota A."/>
            <person name="Yabe S."/>
        </authorList>
    </citation>
    <scope>NUCLEOTIDE SEQUENCE [LARGE SCALE GENOMIC DNA]</scope>
    <source>
        <strain evidence="4">Uno16</strain>
    </source>
</reference>
<evidence type="ECO:0000313" key="3">
    <source>
        <dbReference type="EMBL" id="GCE29667.1"/>
    </source>
</evidence>
<dbReference type="PRINTS" id="PR00080">
    <property type="entry name" value="SDRFAMILY"/>
</dbReference>
<comment type="similarity">
    <text evidence="1">Belongs to the short-chain dehydrogenases/reductases (SDR) family.</text>
</comment>
<dbReference type="PROSITE" id="PS00061">
    <property type="entry name" value="ADH_SHORT"/>
    <property type="match status" value="1"/>
</dbReference>
<dbReference type="FunFam" id="3.40.50.720:FF:000084">
    <property type="entry name" value="Short-chain dehydrogenase reductase"/>
    <property type="match status" value="1"/>
</dbReference>
<evidence type="ECO:0000256" key="1">
    <source>
        <dbReference type="ARBA" id="ARBA00006484"/>
    </source>
</evidence>
<accession>A0A402BEI5</accession>
<keyword evidence="4" id="KW-1185">Reference proteome</keyword>
<dbReference type="OrthoDB" id="112317at2"/>
<dbReference type="InterPro" id="IPR036291">
    <property type="entry name" value="NAD(P)-bd_dom_sf"/>
</dbReference>
<dbReference type="EMBL" id="BIFT01000002">
    <property type="protein sequence ID" value="GCE29667.1"/>
    <property type="molecule type" value="Genomic_DNA"/>
</dbReference>
<dbReference type="PANTHER" id="PTHR24321:SF8">
    <property type="entry name" value="ESTRADIOL 17-BETA-DEHYDROGENASE 8-RELATED"/>
    <property type="match status" value="1"/>
</dbReference>
<dbReference type="PANTHER" id="PTHR24321">
    <property type="entry name" value="DEHYDROGENASES, SHORT CHAIN"/>
    <property type="match status" value="1"/>
</dbReference>
<dbReference type="Gene3D" id="3.40.50.720">
    <property type="entry name" value="NAD(P)-binding Rossmann-like Domain"/>
    <property type="match status" value="1"/>
</dbReference>
<gene>
    <name evidence="3" type="ORF">KDA_51510</name>
</gene>